<dbReference type="Proteomes" id="UP000321353">
    <property type="component" value="Chromosome"/>
</dbReference>
<dbReference type="InterPro" id="IPR055876">
    <property type="entry name" value="DUF7453"/>
</dbReference>
<evidence type="ECO:0000313" key="2">
    <source>
        <dbReference type="EMBL" id="QEF97148.1"/>
    </source>
</evidence>
<name>A0A5B9M7H0_9BACT</name>
<evidence type="ECO:0000256" key="1">
    <source>
        <dbReference type="SAM" id="SignalP"/>
    </source>
</evidence>
<reference evidence="2 3" key="1">
    <citation type="submission" date="2019-02" db="EMBL/GenBank/DDBJ databases">
        <title>Planctomycetal bacteria perform biofilm scaping via a novel small molecule.</title>
        <authorList>
            <person name="Jeske O."/>
            <person name="Boedeker C."/>
            <person name="Wiegand S."/>
            <person name="Breitling P."/>
            <person name="Kallscheuer N."/>
            <person name="Jogler M."/>
            <person name="Rohde M."/>
            <person name="Petersen J."/>
            <person name="Medema M.H."/>
            <person name="Surup F."/>
            <person name="Jogler C."/>
        </authorList>
    </citation>
    <scope>NUCLEOTIDE SEQUENCE [LARGE SCALE GENOMIC DNA]</scope>
    <source>
        <strain evidence="2 3">Mal15</strain>
    </source>
</reference>
<evidence type="ECO:0000313" key="3">
    <source>
        <dbReference type="Proteomes" id="UP000321353"/>
    </source>
</evidence>
<dbReference type="Pfam" id="PF24251">
    <property type="entry name" value="DUF7453"/>
    <property type="match status" value="1"/>
</dbReference>
<gene>
    <name evidence="2" type="ORF">Mal15_11860</name>
</gene>
<protein>
    <recommendedName>
        <fullName evidence="4">PEP-CTERM protein-sorting domain-containing protein</fullName>
    </recommendedName>
</protein>
<dbReference type="AlphaFoldDB" id="A0A5B9M7H0"/>
<dbReference type="KEGG" id="smam:Mal15_11860"/>
<dbReference type="EMBL" id="CP036264">
    <property type="protein sequence ID" value="QEF97148.1"/>
    <property type="molecule type" value="Genomic_DNA"/>
</dbReference>
<accession>A0A5B9M7H0</accession>
<evidence type="ECO:0008006" key="4">
    <source>
        <dbReference type="Google" id="ProtNLM"/>
    </source>
</evidence>
<keyword evidence="3" id="KW-1185">Reference proteome</keyword>
<feature type="chain" id="PRO_5022775958" description="PEP-CTERM protein-sorting domain-containing protein" evidence="1">
    <location>
        <begin position="24"/>
        <end position="427"/>
    </location>
</feature>
<feature type="signal peptide" evidence="1">
    <location>
        <begin position="1"/>
        <end position="23"/>
    </location>
</feature>
<organism evidence="2 3">
    <name type="scientific">Stieleria maiorica</name>
    <dbReference type="NCBI Taxonomy" id="2795974"/>
    <lineage>
        <taxon>Bacteria</taxon>
        <taxon>Pseudomonadati</taxon>
        <taxon>Planctomycetota</taxon>
        <taxon>Planctomycetia</taxon>
        <taxon>Pirellulales</taxon>
        <taxon>Pirellulaceae</taxon>
        <taxon>Stieleria</taxon>
    </lineage>
</organism>
<sequence length="427" mass="45728" precursor="true">MRLTARASVFCVMFLVGSCPVSAQSFTFREVLHSDTQVPGFGPNFTGSFIHADGDEDVFVGSGFNPTTNQSEFGIVRRHTDGTFTTLLDHNTIVSHPVFSGTTTFSFVDAIDVLESDVYFSGRVSFDNHLYRLGSDGTPQLMEQSGTAPSTFRRLRALPNGDVVIHGTGTSSVFNNPGFYKNSSGTNTTIADRNTAVPSGTGTFDIDSFQSSRGDIGKNGSVIFQGTNGAGLSGIYSDRSGSLEKIVDTNDVMPGTGEQFFGFADPTIANNIAYFAAATVNPNDNRIGFYSVDEEGNFDTLVNNATPYGNDQFLNFDVFSLAVSGDAAVFQAVTNNDPEVAAYYKSGSTFSELARVGDQIDGREISLIAGSSAAEDGEFYMSFRFTDNTAGTYRVAVTAVPEPSAFALIAIVSGVTVCRNRRRGRRV</sequence>
<dbReference type="PROSITE" id="PS51257">
    <property type="entry name" value="PROKAR_LIPOPROTEIN"/>
    <property type="match status" value="1"/>
</dbReference>
<proteinExistence type="predicted"/>
<keyword evidence="1" id="KW-0732">Signal</keyword>